<evidence type="ECO:0000259" key="9">
    <source>
        <dbReference type="PROSITE" id="PS50850"/>
    </source>
</evidence>
<feature type="transmembrane region" description="Helical" evidence="8">
    <location>
        <begin position="58"/>
        <end position="78"/>
    </location>
</feature>
<feature type="domain" description="Major facilitator superfamily (MFS) profile" evidence="9">
    <location>
        <begin position="24"/>
        <end position="504"/>
    </location>
</feature>
<dbReference type="GO" id="GO:0046677">
    <property type="term" value="P:response to antibiotic"/>
    <property type="evidence" value="ECO:0007669"/>
    <property type="project" value="UniProtKB-KW"/>
</dbReference>
<comment type="caution">
    <text evidence="10">The sequence shown here is derived from an EMBL/GenBank/DDBJ whole genome shotgun (WGS) entry which is preliminary data.</text>
</comment>
<feature type="transmembrane region" description="Helical" evidence="8">
    <location>
        <begin position="280"/>
        <end position="300"/>
    </location>
</feature>
<dbReference type="PATRIC" id="fig|1348663.4.peg.5227"/>
<dbReference type="PRINTS" id="PR01036">
    <property type="entry name" value="TCRTETB"/>
</dbReference>
<organism evidence="10 11">
    <name type="scientific">Kitasatospora cheerisanensis KCTC 2395</name>
    <dbReference type="NCBI Taxonomy" id="1348663"/>
    <lineage>
        <taxon>Bacteria</taxon>
        <taxon>Bacillati</taxon>
        <taxon>Actinomycetota</taxon>
        <taxon>Actinomycetes</taxon>
        <taxon>Kitasatosporales</taxon>
        <taxon>Streptomycetaceae</taxon>
        <taxon>Kitasatospora</taxon>
    </lineage>
</organism>
<dbReference type="NCBIfam" id="TIGR00711">
    <property type="entry name" value="efflux_EmrB"/>
    <property type="match status" value="1"/>
</dbReference>
<feature type="transmembrane region" description="Helical" evidence="8">
    <location>
        <begin position="177"/>
        <end position="199"/>
    </location>
</feature>
<keyword evidence="2" id="KW-0813">Transport</keyword>
<dbReference type="Pfam" id="PF07690">
    <property type="entry name" value="MFS_1"/>
    <property type="match status" value="1"/>
</dbReference>
<dbReference type="SUPFAM" id="SSF103473">
    <property type="entry name" value="MFS general substrate transporter"/>
    <property type="match status" value="1"/>
</dbReference>
<evidence type="ECO:0000256" key="6">
    <source>
        <dbReference type="ARBA" id="ARBA00023136"/>
    </source>
</evidence>
<keyword evidence="5 8" id="KW-1133">Transmembrane helix</keyword>
<dbReference type="PROSITE" id="PS50850">
    <property type="entry name" value="MFS"/>
    <property type="match status" value="1"/>
</dbReference>
<keyword evidence="3" id="KW-1003">Cell membrane</keyword>
<protein>
    <submittedName>
        <fullName evidence="10">MFS transporter</fullName>
    </submittedName>
</protein>
<evidence type="ECO:0000256" key="5">
    <source>
        <dbReference type="ARBA" id="ARBA00022989"/>
    </source>
</evidence>
<dbReference type="PANTHER" id="PTHR42718">
    <property type="entry name" value="MAJOR FACILITATOR SUPERFAMILY MULTIDRUG TRANSPORTER MFSC"/>
    <property type="match status" value="1"/>
</dbReference>
<dbReference type="Gene3D" id="1.20.1720.10">
    <property type="entry name" value="Multidrug resistance protein D"/>
    <property type="match status" value="1"/>
</dbReference>
<feature type="transmembrane region" description="Helical" evidence="8">
    <location>
        <begin position="241"/>
        <end position="260"/>
    </location>
</feature>
<dbReference type="AlphaFoldDB" id="A0A066YY06"/>
<dbReference type="GO" id="GO:0022857">
    <property type="term" value="F:transmembrane transporter activity"/>
    <property type="evidence" value="ECO:0007669"/>
    <property type="project" value="InterPro"/>
</dbReference>
<dbReference type="eggNOG" id="COG0477">
    <property type="taxonomic scope" value="Bacteria"/>
</dbReference>
<dbReference type="Proteomes" id="UP000027178">
    <property type="component" value="Unassembled WGS sequence"/>
</dbReference>
<feature type="transmembrane region" description="Helical" evidence="8">
    <location>
        <begin position="115"/>
        <end position="137"/>
    </location>
</feature>
<evidence type="ECO:0000256" key="2">
    <source>
        <dbReference type="ARBA" id="ARBA00022448"/>
    </source>
</evidence>
<evidence type="ECO:0000313" key="10">
    <source>
        <dbReference type="EMBL" id="KDN82795.1"/>
    </source>
</evidence>
<keyword evidence="11" id="KW-1185">Reference proteome</keyword>
<keyword evidence="6 8" id="KW-0472">Membrane</keyword>
<feature type="transmembrane region" description="Helical" evidence="8">
    <location>
        <begin position="149"/>
        <end position="171"/>
    </location>
</feature>
<evidence type="ECO:0000256" key="4">
    <source>
        <dbReference type="ARBA" id="ARBA00022692"/>
    </source>
</evidence>
<evidence type="ECO:0000256" key="1">
    <source>
        <dbReference type="ARBA" id="ARBA00004651"/>
    </source>
</evidence>
<name>A0A066YY06_9ACTN</name>
<dbReference type="PANTHER" id="PTHR42718:SF46">
    <property type="entry name" value="BLR6921 PROTEIN"/>
    <property type="match status" value="1"/>
</dbReference>
<dbReference type="CDD" id="cd17321">
    <property type="entry name" value="MFS_MMR_MDR_like"/>
    <property type="match status" value="1"/>
</dbReference>
<feature type="transmembrane region" description="Helical" evidence="8">
    <location>
        <begin position="23"/>
        <end position="46"/>
    </location>
</feature>
<evidence type="ECO:0000256" key="7">
    <source>
        <dbReference type="ARBA" id="ARBA00023251"/>
    </source>
</evidence>
<dbReference type="InterPro" id="IPR011701">
    <property type="entry name" value="MFS"/>
</dbReference>
<evidence type="ECO:0000256" key="8">
    <source>
        <dbReference type="SAM" id="Phobius"/>
    </source>
</evidence>
<evidence type="ECO:0000256" key="3">
    <source>
        <dbReference type="ARBA" id="ARBA00022475"/>
    </source>
</evidence>
<feature type="transmembrane region" description="Helical" evidence="8">
    <location>
        <begin position="90"/>
        <end position="109"/>
    </location>
</feature>
<sequence length="517" mass="53459">MAISDMLSKSAPPGAGRDQRKGITLTVIAATQLMVVLDATIVNIALPHIQDALKFSTTNLSWVINAYTLTFGGLLLLGGRAGDILGRRRVFVVGVLLFGLASLLGGFAQNGGMLLAARALQGIGGAICSPTAFALIATNFKEGPERNRAFGVFSAVAGSGAAIGLLAGGVLTEYMNWRWVFFVNVPIAALIAIAAPRYINESERHPGTFDLPGALTSTLGLVSLVYGFIHAADPAAGWGNGVTIASFAVGAALLVAFVVIEQRTAQPITPLRLLRSRNRAGGLIMMLCLAAAMFGIFFYVTLFVQRVLGYSALKAGFAFLPISVAIIIAAQLASAFQAKLGPKPFLVTGSVLVTVGLSWLTRTDVDSSYTLGVLGPTVTFGFGMGLIFVPVMLMAVSGVPAHETGAASGLLNSVQQIGGSVGLSILTTVFAKAAASEGARQQPDFLAHAAPADLQYAQQHQAFPPGTTWANEVLAYAVSHAFVVGVAFAAVALLSALFVVKAKASDLPAEAPAGMAI</sequence>
<evidence type="ECO:0000313" key="11">
    <source>
        <dbReference type="Proteomes" id="UP000027178"/>
    </source>
</evidence>
<dbReference type="InterPro" id="IPR004638">
    <property type="entry name" value="EmrB-like"/>
</dbReference>
<dbReference type="HOGENOM" id="CLU_000960_28_2_11"/>
<keyword evidence="7" id="KW-0046">Antibiotic resistance</keyword>
<dbReference type="InterPro" id="IPR036259">
    <property type="entry name" value="MFS_trans_sf"/>
</dbReference>
<feature type="transmembrane region" description="Helical" evidence="8">
    <location>
        <begin position="312"/>
        <end position="333"/>
    </location>
</feature>
<dbReference type="GO" id="GO:0005886">
    <property type="term" value="C:plasma membrane"/>
    <property type="evidence" value="ECO:0007669"/>
    <property type="project" value="UniProtKB-SubCell"/>
</dbReference>
<proteinExistence type="predicted"/>
<accession>A0A066YY06</accession>
<feature type="transmembrane region" description="Helical" evidence="8">
    <location>
        <begin position="345"/>
        <end position="361"/>
    </location>
</feature>
<feature type="transmembrane region" description="Helical" evidence="8">
    <location>
        <begin position="211"/>
        <end position="229"/>
    </location>
</feature>
<dbReference type="Gene3D" id="1.20.1250.20">
    <property type="entry name" value="MFS general substrate transporter like domains"/>
    <property type="match status" value="1"/>
</dbReference>
<reference evidence="10 11" key="1">
    <citation type="submission" date="2014-05" db="EMBL/GenBank/DDBJ databases">
        <title>Draft Genome Sequence of Kitasatospora cheerisanensis KCTC 2395.</title>
        <authorList>
            <person name="Nam D.H."/>
        </authorList>
    </citation>
    <scope>NUCLEOTIDE SEQUENCE [LARGE SCALE GENOMIC DNA]</scope>
    <source>
        <strain evidence="10 11">KCTC 2395</strain>
    </source>
</reference>
<feature type="transmembrane region" description="Helical" evidence="8">
    <location>
        <begin position="473"/>
        <end position="500"/>
    </location>
</feature>
<dbReference type="EMBL" id="JNBY01000101">
    <property type="protein sequence ID" value="KDN82795.1"/>
    <property type="molecule type" value="Genomic_DNA"/>
</dbReference>
<dbReference type="InterPro" id="IPR020846">
    <property type="entry name" value="MFS_dom"/>
</dbReference>
<comment type="subcellular location">
    <subcellularLocation>
        <location evidence="1">Cell membrane</location>
        <topology evidence="1">Multi-pass membrane protein</topology>
    </subcellularLocation>
</comment>
<feature type="transmembrane region" description="Helical" evidence="8">
    <location>
        <begin position="373"/>
        <end position="396"/>
    </location>
</feature>
<keyword evidence="4 8" id="KW-0812">Transmembrane</keyword>
<gene>
    <name evidence="10" type="ORF">KCH_53990</name>
</gene>
<dbReference type="RefSeq" id="WP_425268820.1">
    <property type="nucleotide sequence ID" value="NZ_KK853997.1"/>
</dbReference>